<dbReference type="EMBL" id="MU155452">
    <property type="protein sequence ID" value="KAF9473327.1"/>
    <property type="molecule type" value="Genomic_DNA"/>
</dbReference>
<reference evidence="1" key="1">
    <citation type="submission" date="2020-11" db="EMBL/GenBank/DDBJ databases">
        <authorList>
            <consortium name="DOE Joint Genome Institute"/>
            <person name="Ahrendt S."/>
            <person name="Riley R."/>
            <person name="Andreopoulos W."/>
            <person name="Labutti K."/>
            <person name="Pangilinan J."/>
            <person name="Ruiz-Duenas F.J."/>
            <person name="Barrasa J.M."/>
            <person name="Sanchez-Garcia M."/>
            <person name="Camarero S."/>
            <person name="Miyauchi S."/>
            <person name="Serrano A."/>
            <person name="Linde D."/>
            <person name="Babiker R."/>
            <person name="Drula E."/>
            <person name="Ayuso-Fernandez I."/>
            <person name="Pacheco R."/>
            <person name="Padilla G."/>
            <person name="Ferreira P."/>
            <person name="Barriuso J."/>
            <person name="Kellner H."/>
            <person name="Castanera R."/>
            <person name="Alfaro M."/>
            <person name="Ramirez L."/>
            <person name="Pisabarro A.G."/>
            <person name="Kuo A."/>
            <person name="Tritt A."/>
            <person name="Lipzen A."/>
            <person name="He G."/>
            <person name="Yan M."/>
            <person name="Ng V."/>
            <person name="Cullen D."/>
            <person name="Martin F."/>
            <person name="Rosso M.-N."/>
            <person name="Henrissat B."/>
            <person name="Hibbett D."/>
            <person name="Martinez A.T."/>
            <person name="Grigoriev I.V."/>
        </authorList>
    </citation>
    <scope>NUCLEOTIDE SEQUENCE</scope>
    <source>
        <strain evidence="1">CIRM-BRFM 674</strain>
    </source>
</reference>
<organism evidence="1 2">
    <name type="scientific">Pholiota conissans</name>
    <dbReference type="NCBI Taxonomy" id="109636"/>
    <lineage>
        <taxon>Eukaryota</taxon>
        <taxon>Fungi</taxon>
        <taxon>Dikarya</taxon>
        <taxon>Basidiomycota</taxon>
        <taxon>Agaricomycotina</taxon>
        <taxon>Agaricomycetes</taxon>
        <taxon>Agaricomycetidae</taxon>
        <taxon>Agaricales</taxon>
        <taxon>Agaricineae</taxon>
        <taxon>Strophariaceae</taxon>
        <taxon>Pholiota</taxon>
    </lineage>
</organism>
<dbReference type="AlphaFoldDB" id="A0A9P5YP38"/>
<keyword evidence="2" id="KW-1185">Reference proteome</keyword>
<dbReference type="Proteomes" id="UP000807469">
    <property type="component" value="Unassembled WGS sequence"/>
</dbReference>
<protein>
    <submittedName>
        <fullName evidence="1">Uncharacterized protein</fullName>
    </submittedName>
</protein>
<evidence type="ECO:0000313" key="2">
    <source>
        <dbReference type="Proteomes" id="UP000807469"/>
    </source>
</evidence>
<proteinExistence type="predicted"/>
<name>A0A9P5YP38_9AGAR</name>
<accession>A0A9P5YP38</accession>
<evidence type="ECO:0000313" key="1">
    <source>
        <dbReference type="EMBL" id="KAF9473327.1"/>
    </source>
</evidence>
<comment type="caution">
    <text evidence="1">The sequence shown here is derived from an EMBL/GenBank/DDBJ whole genome shotgun (WGS) entry which is preliminary data.</text>
</comment>
<sequence>MRLQTSFFALQILHIRPSLELLRSINDLSFISKLSIAREPSTAVGAAARGTAASKTTTANATTDAPESAKIHFRIFGIGDFEFGPTTAAATAARRRTAARWGTAWMEATKTAQFHIRVIRIELIVARKPATPTTAAARTWEAPRTAAATAAAHATANTAANTTEPTEVHVRVFHIWDSAIIVDHRILEVCGNIGSVHVVVDACEVVITREVVAIGVGEVAGGERVLVLSAESGEGEGACGRNNDECRDNFGEEHIVSGVKSMSVIYLMRRSGLPETGSTSKLSHLLADGASIPTRPPNMGAGCPMHPLHKPAAIQHCLSFSMHPFCVEVVMGSIRRSM</sequence>
<gene>
    <name evidence="1" type="ORF">BDN70DRAFT_899861</name>
</gene>